<proteinExistence type="predicted"/>
<protein>
    <submittedName>
        <fullName evidence="2">Uncharacterized protein</fullName>
    </submittedName>
</protein>
<accession>A0AC34R2I6</accession>
<dbReference type="Proteomes" id="UP000887576">
    <property type="component" value="Unplaced"/>
</dbReference>
<name>A0AC34R2I6_9BILA</name>
<evidence type="ECO:0000313" key="1">
    <source>
        <dbReference type="Proteomes" id="UP000887576"/>
    </source>
</evidence>
<sequence length="106" mass="12519">MSMRLSSAFNVTDPECEWQAFQAFAYDPNSDFDGKFSDIVDKNNVFAVSTIKNDLEVWSVWDDVDNLVNIKMVLGYYFGNEQDVIRIYLDDESLWYFFNHYRNNSL</sequence>
<evidence type="ECO:0000313" key="2">
    <source>
        <dbReference type="WBParaSite" id="JU765_v2.g2817.t1"/>
    </source>
</evidence>
<organism evidence="1 2">
    <name type="scientific">Panagrolaimus sp. JU765</name>
    <dbReference type="NCBI Taxonomy" id="591449"/>
    <lineage>
        <taxon>Eukaryota</taxon>
        <taxon>Metazoa</taxon>
        <taxon>Ecdysozoa</taxon>
        <taxon>Nematoda</taxon>
        <taxon>Chromadorea</taxon>
        <taxon>Rhabditida</taxon>
        <taxon>Tylenchina</taxon>
        <taxon>Panagrolaimomorpha</taxon>
        <taxon>Panagrolaimoidea</taxon>
        <taxon>Panagrolaimidae</taxon>
        <taxon>Panagrolaimus</taxon>
    </lineage>
</organism>
<dbReference type="WBParaSite" id="JU765_v2.g2817.t1">
    <property type="protein sequence ID" value="JU765_v2.g2817.t1"/>
    <property type="gene ID" value="JU765_v2.g2817"/>
</dbReference>
<reference evidence="2" key="1">
    <citation type="submission" date="2022-11" db="UniProtKB">
        <authorList>
            <consortium name="WormBaseParasite"/>
        </authorList>
    </citation>
    <scope>IDENTIFICATION</scope>
</reference>